<comment type="caution">
    <text evidence="4">The sequence shown here is derived from an EMBL/GenBank/DDBJ whole genome shotgun (WGS) entry which is preliminary data.</text>
</comment>
<dbReference type="InterPro" id="IPR006969">
    <property type="entry name" value="Stig-like"/>
</dbReference>
<dbReference type="Proteomes" id="UP000243975">
    <property type="component" value="Unassembled WGS sequence"/>
</dbReference>
<sequence length="429" mass="46948">MHNLKKILITLIILMALAFNLSATPIEEDDQDVIPTSGSLRGASRFLAQHSTGLMRCNKNPRLCRAKGSPGPDCCKKTCVNVMTDKQNCGMCGKKCRRQEICCKGKCVNPMMDKPLNLSATPMEDDEQDVIPTSVSLRGSSRFLAQHSTGLVKCNKNPRLCRAKGSPGPDCCKKTCVNVMTDKQNCGMCGKKCKRQEICCKGKCVNPMMDKPLNLSATPMEDDEQDVIPTSVSLRGSSRFLAQHSIGLVKCNKNPRLCRAKGSPGPDCCKKTCVNVMTDKQNCGMCGKKCRRQEICCKGKCVNPTMDKPINLSATPIEDDDEDDVSAFGSLRGASRFLAQHSTGLVKCDKNPRLCRAKTSPGPDCCKKKCVNVKTDKQNCGLCGKKCKHQEICCNGKCVNTMMDKRHCGGCNNRCKRGNSCRYGMCSYA</sequence>
<organism evidence="4 5">
    <name type="scientific">Cynara cardunculus var. scolymus</name>
    <name type="common">Globe artichoke</name>
    <name type="synonym">Cynara scolymus</name>
    <dbReference type="NCBI Taxonomy" id="59895"/>
    <lineage>
        <taxon>Eukaryota</taxon>
        <taxon>Viridiplantae</taxon>
        <taxon>Streptophyta</taxon>
        <taxon>Embryophyta</taxon>
        <taxon>Tracheophyta</taxon>
        <taxon>Spermatophyta</taxon>
        <taxon>Magnoliopsida</taxon>
        <taxon>eudicotyledons</taxon>
        <taxon>Gunneridae</taxon>
        <taxon>Pentapetalae</taxon>
        <taxon>asterids</taxon>
        <taxon>campanulids</taxon>
        <taxon>Asterales</taxon>
        <taxon>Asteraceae</taxon>
        <taxon>Carduoideae</taxon>
        <taxon>Cardueae</taxon>
        <taxon>Carduinae</taxon>
        <taxon>Cynara</taxon>
    </lineage>
</organism>
<evidence type="ECO:0000256" key="3">
    <source>
        <dbReference type="SAM" id="SignalP"/>
    </source>
</evidence>
<dbReference type="PANTHER" id="PTHR33227:SF21">
    <property type="entry name" value="F12F1.21 PROTEIN"/>
    <property type="match status" value="1"/>
</dbReference>
<evidence type="ECO:0000313" key="5">
    <source>
        <dbReference type="Proteomes" id="UP000243975"/>
    </source>
</evidence>
<reference evidence="4 5" key="1">
    <citation type="journal article" date="2016" name="Sci. Rep.">
        <title>The genome sequence of the outbreeding globe artichoke constructed de novo incorporating a phase-aware low-pass sequencing strategy of F1 progeny.</title>
        <authorList>
            <person name="Scaglione D."/>
            <person name="Reyes-Chin-Wo S."/>
            <person name="Acquadro A."/>
            <person name="Froenicke L."/>
            <person name="Portis E."/>
            <person name="Beitel C."/>
            <person name="Tirone M."/>
            <person name="Mauro R."/>
            <person name="Lo Monaco A."/>
            <person name="Mauromicale G."/>
            <person name="Faccioli P."/>
            <person name="Cattivelli L."/>
            <person name="Rieseberg L."/>
            <person name="Michelmore R."/>
            <person name="Lanteri S."/>
        </authorList>
    </citation>
    <scope>NUCLEOTIDE SEQUENCE [LARGE SCALE GENOMIC DNA]</scope>
    <source>
        <strain evidence="4">2C</strain>
    </source>
</reference>
<gene>
    <name evidence="4" type="ORF">Ccrd_012239</name>
</gene>
<feature type="unsure residue" description="E or Q" evidence="4">
    <location>
        <position position="221"/>
    </location>
</feature>
<feature type="signal peptide" evidence="3">
    <location>
        <begin position="1"/>
        <end position="23"/>
    </location>
</feature>
<dbReference type="PANTHER" id="PTHR33227">
    <property type="entry name" value="STIGMA-SPECIFIC STIG1-LIKE PROTEIN 3"/>
    <property type="match status" value="1"/>
</dbReference>
<evidence type="ECO:0000256" key="2">
    <source>
        <dbReference type="ARBA" id="ARBA00022729"/>
    </source>
</evidence>
<feature type="chain" id="PRO_5007159992" evidence="3">
    <location>
        <begin position="24"/>
        <end position="429"/>
    </location>
</feature>
<comment type="similarity">
    <text evidence="1">Belongs to the STIG1 family.</text>
</comment>
<evidence type="ECO:0000313" key="4">
    <source>
        <dbReference type="EMBL" id="KVI09375.1"/>
    </source>
</evidence>
<name>A0A118K5P0_CYNCS</name>
<evidence type="ECO:0000256" key="1">
    <source>
        <dbReference type="ARBA" id="ARBA00006010"/>
    </source>
</evidence>
<keyword evidence="5" id="KW-1185">Reference proteome</keyword>
<dbReference type="AlphaFoldDB" id="A0A118K5P0"/>
<dbReference type="EMBL" id="LEKV01001063">
    <property type="protein sequence ID" value="KVI09375.1"/>
    <property type="molecule type" value="Genomic_DNA"/>
</dbReference>
<dbReference type="Pfam" id="PF04885">
    <property type="entry name" value="Stig1"/>
    <property type="match status" value="4"/>
</dbReference>
<accession>A0A118K5P0</accession>
<keyword evidence="2 3" id="KW-0732">Signal</keyword>
<proteinExistence type="inferred from homology"/>
<dbReference type="STRING" id="59895.A0A118K5P0"/>
<protein>
    <submittedName>
        <fullName evidence="4">Stigma-specific protein Stig1</fullName>
    </submittedName>
</protein>